<organism evidence="1 2">
    <name type="scientific">Paramecium octaurelia</name>
    <dbReference type="NCBI Taxonomy" id="43137"/>
    <lineage>
        <taxon>Eukaryota</taxon>
        <taxon>Sar</taxon>
        <taxon>Alveolata</taxon>
        <taxon>Ciliophora</taxon>
        <taxon>Intramacronucleata</taxon>
        <taxon>Oligohymenophorea</taxon>
        <taxon>Peniculida</taxon>
        <taxon>Parameciidae</taxon>
        <taxon>Paramecium</taxon>
    </lineage>
</organism>
<sequence>MVRNCYLGLQFNNKIEEGKQKNQFEFFYCHIGGEHFQKFQDGKKSSPLKIDLVNLFTFIPGNVISHFTTQSILQFQIKNIQTIPLLSHFHYKKYVKNKKSISLVLAQFDFINHQNQKYLRKKNVLQYIYNKSSRTYIIIDIQLIKMFEQSCYQKENVPILDQIFQDLIQYSQIPEREDQSQHKQAISSINNLVVQFQQEKEFKADQCKIVLELMMDLIKKNDKFSRKSIQIKAWNIYITQENLSKNLTQ</sequence>
<gene>
    <name evidence="1" type="ORF">POCTA_138.1.T0990001</name>
</gene>
<dbReference type="Proteomes" id="UP000683925">
    <property type="component" value="Unassembled WGS sequence"/>
</dbReference>
<protein>
    <submittedName>
        <fullName evidence="1">Uncharacterized protein</fullName>
    </submittedName>
</protein>
<evidence type="ECO:0000313" key="1">
    <source>
        <dbReference type="EMBL" id="CAD8191038.1"/>
    </source>
</evidence>
<evidence type="ECO:0000313" key="2">
    <source>
        <dbReference type="Proteomes" id="UP000683925"/>
    </source>
</evidence>
<dbReference type="AlphaFoldDB" id="A0A8S1WM34"/>
<reference evidence="1" key="1">
    <citation type="submission" date="2021-01" db="EMBL/GenBank/DDBJ databases">
        <authorList>
            <consortium name="Genoscope - CEA"/>
            <person name="William W."/>
        </authorList>
    </citation>
    <scope>NUCLEOTIDE SEQUENCE</scope>
</reference>
<accession>A0A8S1WM34</accession>
<proteinExistence type="predicted"/>
<dbReference type="EMBL" id="CAJJDP010000098">
    <property type="protein sequence ID" value="CAD8191038.1"/>
    <property type="molecule type" value="Genomic_DNA"/>
</dbReference>
<comment type="caution">
    <text evidence="1">The sequence shown here is derived from an EMBL/GenBank/DDBJ whole genome shotgun (WGS) entry which is preliminary data.</text>
</comment>
<name>A0A8S1WM34_PAROT</name>
<keyword evidence="2" id="KW-1185">Reference proteome</keyword>